<dbReference type="RefSeq" id="WP_091972035.1">
    <property type="nucleotide sequence ID" value="NZ_FOPM01000011.1"/>
</dbReference>
<dbReference type="EMBL" id="FOPM01000011">
    <property type="protein sequence ID" value="SFG79265.1"/>
    <property type="molecule type" value="Genomic_DNA"/>
</dbReference>
<name>A0A1I2UQ20_9HYPH</name>
<evidence type="ECO:0000313" key="3">
    <source>
        <dbReference type="Proteomes" id="UP000199229"/>
    </source>
</evidence>
<feature type="compositionally biased region" description="Pro residues" evidence="1">
    <location>
        <begin position="1"/>
        <end position="10"/>
    </location>
</feature>
<evidence type="ECO:0000256" key="1">
    <source>
        <dbReference type="SAM" id="MobiDB-lite"/>
    </source>
</evidence>
<gene>
    <name evidence="2" type="ORF">SAMN05192565_11190</name>
</gene>
<proteinExistence type="predicted"/>
<keyword evidence="3" id="KW-1185">Reference proteome</keyword>
<feature type="region of interest" description="Disordered" evidence="1">
    <location>
        <begin position="1"/>
        <end position="28"/>
    </location>
</feature>
<evidence type="ECO:0000313" key="2">
    <source>
        <dbReference type="EMBL" id="SFG79265.1"/>
    </source>
</evidence>
<accession>A0A1I2UQ20</accession>
<sequence length="328" mass="36346">MRFKPWPRPTPFEDTPRKRAAYRRKREREQAALPLFAPAIAERQLGVDEEMVRRTGQWERQQQEGRRQRAASWRRVRARLFALDAARRRAIRALWRVCPYPADPSYFGTLLHEIATGRIDPERPPWGAAHALNPRTTPNPASFAEAFRQIGQRTVGGGPMTVGADERLFCGNLGSGILFLTSRVRLIEPNESFYTSSNHRLRDSHVGRSGHWVDIEVRGPCSDEDLQRITRLARATDTRPVVVRRIDPIAGLPGRSIEGSAPAVACADADLPALQAGQLERDLRPEPNPPSSWAPGPMAGDVIGVAAMAAKHDIGSCPHAGPSPRSPP</sequence>
<organism evidence="2 3">
    <name type="scientific">Methylobacterium gossipiicola</name>
    <dbReference type="NCBI Taxonomy" id="582675"/>
    <lineage>
        <taxon>Bacteria</taxon>
        <taxon>Pseudomonadati</taxon>
        <taxon>Pseudomonadota</taxon>
        <taxon>Alphaproteobacteria</taxon>
        <taxon>Hyphomicrobiales</taxon>
        <taxon>Methylobacteriaceae</taxon>
        <taxon>Methylobacterium</taxon>
    </lineage>
</organism>
<dbReference type="OrthoDB" id="7445766at2"/>
<dbReference type="AlphaFoldDB" id="A0A1I2UQ20"/>
<reference evidence="3" key="1">
    <citation type="submission" date="2016-10" db="EMBL/GenBank/DDBJ databases">
        <authorList>
            <person name="Varghese N."/>
            <person name="Submissions S."/>
        </authorList>
    </citation>
    <scope>NUCLEOTIDE SEQUENCE [LARGE SCALE GENOMIC DNA]</scope>
    <source>
        <strain evidence="3">Gh-105</strain>
    </source>
</reference>
<dbReference type="Proteomes" id="UP000199229">
    <property type="component" value="Unassembled WGS sequence"/>
</dbReference>
<protein>
    <submittedName>
        <fullName evidence="2">Uncharacterized protein</fullName>
    </submittedName>
</protein>